<organism evidence="3 4">
    <name type="scientific">Candidatus Synechococcus calcipolaris G9</name>
    <dbReference type="NCBI Taxonomy" id="1497997"/>
    <lineage>
        <taxon>Bacteria</taxon>
        <taxon>Bacillati</taxon>
        <taxon>Cyanobacteriota</taxon>
        <taxon>Cyanophyceae</taxon>
        <taxon>Synechococcales</taxon>
        <taxon>Synechococcaceae</taxon>
        <taxon>Synechococcus</taxon>
    </lineage>
</organism>
<feature type="transmembrane region" description="Helical" evidence="2">
    <location>
        <begin position="81"/>
        <end position="98"/>
    </location>
</feature>
<reference evidence="3" key="2">
    <citation type="submission" date="2022-01" db="EMBL/GenBank/DDBJ databases">
        <authorList>
            <person name="Zivanovic Y."/>
            <person name="Moreira D."/>
            <person name="Lopez-Garcia P."/>
        </authorList>
    </citation>
    <scope>NUCLEOTIDE SEQUENCE</scope>
    <source>
        <strain evidence="3">G9</strain>
    </source>
</reference>
<accession>A0ABT6EZX0</accession>
<evidence type="ECO:0000313" key="3">
    <source>
        <dbReference type="EMBL" id="MDG2991159.1"/>
    </source>
</evidence>
<dbReference type="Proteomes" id="UP001154265">
    <property type="component" value="Unassembled WGS sequence"/>
</dbReference>
<dbReference type="RefSeq" id="WP_277867040.1">
    <property type="nucleotide sequence ID" value="NZ_JAKKUT010000002.1"/>
</dbReference>
<feature type="compositionally biased region" description="Basic and acidic residues" evidence="1">
    <location>
        <begin position="210"/>
        <end position="221"/>
    </location>
</feature>
<evidence type="ECO:0000256" key="1">
    <source>
        <dbReference type="SAM" id="MobiDB-lite"/>
    </source>
</evidence>
<feature type="compositionally biased region" description="Acidic residues" evidence="1">
    <location>
        <begin position="136"/>
        <end position="147"/>
    </location>
</feature>
<feature type="transmembrane region" description="Helical" evidence="2">
    <location>
        <begin position="57"/>
        <end position="75"/>
    </location>
</feature>
<comment type="caution">
    <text evidence="3">The sequence shown here is derived from an EMBL/GenBank/DDBJ whole genome shotgun (WGS) entry which is preliminary data.</text>
</comment>
<evidence type="ECO:0000313" key="4">
    <source>
        <dbReference type="Proteomes" id="UP001154265"/>
    </source>
</evidence>
<gene>
    <name evidence="3" type="ORF">L3556_09495</name>
</gene>
<keyword evidence="2" id="KW-0812">Transmembrane</keyword>
<dbReference type="Pfam" id="PF07444">
    <property type="entry name" value="Ycf66_N"/>
    <property type="match status" value="1"/>
</dbReference>
<dbReference type="EMBL" id="JAKKUT010000002">
    <property type="protein sequence ID" value="MDG2991159.1"/>
    <property type="molecule type" value="Genomic_DNA"/>
</dbReference>
<dbReference type="InterPro" id="IPR010004">
    <property type="entry name" value="Uncharacterised_Ycf66"/>
</dbReference>
<reference evidence="3" key="1">
    <citation type="journal article" date="2022" name="Genome Biol. Evol.">
        <title>A New Gene Family Diagnostic for Intracellular Biomineralization of Amorphous Ca Carbonates by Cyanobacteria.</title>
        <authorList>
            <person name="Benzerara K."/>
            <person name="Duprat E."/>
            <person name="Bitard-Feildel T."/>
            <person name="Caumes G."/>
            <person name="Cassier-Chauvat C."/>
            <person name="Chauvat F."/>
            <person name="Dezi M."/>
            <person name="Diop S.I."/>
            <person name="Gaschignard G."/>
            <person name="Gorgen S."/>
            <person name="Gugger M."/>
            <person name="Lopez-Garcia P."/>
            <person name="Millet M."/>
            <person name="Skouri-Panet F."/>
            <person name="Moreira D."/>
            <person name="Callebaut I."/>
        </authorList>
    </citation>
    <scope>NUCLEOTIDE SEQUENCE</scope>
    <source>
        <strain evidence="3">G9</strain>
    </source>
</reference>
<proteinExistence type="predicted"/>
<evidence type="ECO:0000256" key="2">
    <source>
        <dbReference type="SAM" id="Phobius"/>
    </source>
</evidence>
<keyword evidence="2" id="KW-0472">Membrane</keyword>
<keyword evidence="4" id="KW-1185">Reference proteome</keyword>
<sequence length="302" mass="34071">MVEGLIHLSGGLNHPLLGQIVNVGLGPAGIMGIGLAVGGAALYFLRSMRPELARDHDIFFAAVSILCGGILFFQGWRLDPILLFGQFLLTGSAAFFAVESIRLRSVATEQARRNTPIVDEDRPVSRTYTYRAELEELEPYDDEEEDEIPLRRIRGSRDTSRSRYADDYEQEEPPVGRLPSRRNPPPRPERPERSPSPRRSRPAPSTYEPPVRDADVQDEPYRPPSRRSVRPSDRRPPNPGNPLPTRPDRPTEPPAANRPRRRRPRPRPEASNQNATDYVPYQPIDSPGNDEIDNSDNFDDNN</sequence>
<name>A0ABT6EZX0_9SYNE</name>
<protein>
    <submittedName>
        <fullName evidence="3">Ycf66 family protein</fullName>
    </submittedName>
</protein>
<feature type="region of interest" description="Disordered" evidence="1">
    <location>
        <begin position="136"/>
        <end position="302"/>
    </location>
</feature>
<feature type="transmembrane region" description="Helical" evidence="2">
    <location>
        <begin position="20"/>
        <end position="45"/>
    </location>
</feature>
<feature type="compositionally biased region" description="Acidic residues" evidence="1">
    <location>
        <begin position="288"/>
        <end position="302"/>
    </location>
</feature>
<feature type="compositionally biased region" description="Basic and acidic residues" evidence="1">
    <location>
        <begin position="155"/>
        <end position="166"/>
    </location>
</feature>
<keyword evidence="2" id="KW-1133">Transmembrane helix</keyword>